<dbReference type="SUPFAM" id="SSF54236">
    <property type="entry name" value="Ubiquitin-like"/>
    <property type="match status" value="1"/>
</dbReference>
<comment type="caution">
    <text evidence="9">The sequence shown here is derived from an EMBL/GenBank/DDBJ whole genome shotgun (WGS) entry which is preliminary data.</text>
</comment>
<dbReference type="GO" id="GO:0061630">
    <property type="term" value="F:ubiquitin protein ligase activity"/>
    <property type="evidence" value="ECO:0007669"/>
    <property type="project" value="UniProtKB-EC"/>
</dbReference>
<dbReference type="FunFam" id="3.30.2410.10:FF:000020">
    <property type="entry name" value="E3 ubiquitin-protein ligase UPL5"/>
    <property type="match status" value="1"/>
</dbReference>
<evidence type="ECO:0000256" key="1">
    <source>
        <dbReference type="ARBA" id="ARBA00000885"/>
    </source>
</evidence>
<evidence type="ECO:0000256" key="6">
    <source>
        <dbReference type="PROSITE-ProRule" id="PRU00104"/>
    </source>
</evidence>
<dbReference type="Gene3D" id="3.90.1750.10">
    <property type="entry name" value="Hect, E3 ligase catalytic domains"/>
    <property type="match status" value="1"/>
</dbReference>
<dbReference type="AlphaFoldDB" id="A0ABD1G2H0"/>
<keyword evidence="10" id="KW-1185">Reference proteome</keyword>
<feature type="active site" description="Glycyl thioester intermediate" evidence="6">
    <location>
        <position position="774"/>
    </location>
</feature>
<dbReference type="CDD" id="cd00078">
    <property type="entry name" value="HECTc"/>
    <property type="match status" value="1"/>
</dbReference>
<dbReference type="PANTHER" id="PTHR11254">
    <property type="entry name" value="HECT DOMAIN UBIQUITIN-PROTEIN LIGASE"/>
    <property type="match status" value="1"/>
</dbReference>
<name>A0ABD1G2H0_SALDI</name>
<dbReference type="InterPro" id="IPR035983">
    <property type="entry name" value="Hect_E3_ubiquitin_ligase"/>
</dbReference>
<reference evidence="9 10" key="1">
    <citation type="submission" date="2024-06" db="EMBL/GenBank/DDBJ databases">
        <title>A chromosome level genome sequence of Diviner's sage (Salvia divinorum).</title>
        <authorList>
            <person name="Ford S.A."/>
            <person name="Ro D.-K."/>
            <person name="Ness R.W."/>
            <person name="Phillips M.A."/>
        </authorList>
    </citation>
    <scope>NUCLEOTIDE SEQUENCE [LARGE SCALE GENOMIC DNA]</scope>
    <source>
        <strain evidence="9">SAF-2024a</strain>
        <tissue evidence="9">Leaf</tissue>
    </source>
</reference>
<evidence type="ECO:0000256" key="5">
    <source>
        <dbReference type="ARBA" id="ARBA00022786"/>
    </source>
</evidence>
<keyword evidence="5 6" id="KW-0833">Ubl conjugation pathway</keyword>
<gene>
    <name evidence="9" type="ORF">AAHA92_29799</name>
</gene>
<dbReference type="SMART" id="SM00119">
    <property type="entry name" value="HECTc"/>
    <property type="match status" value="1"/>
</dbReference>
<dbReference type="PANTHER" id="PTHR11254:SF424">
    <property type="entry name" value="E3 UBIQUITIN-PROTEIN LIGASE UPL5"/>
    <property type="match status" value="1"/>
</dbReference>
<sequence length="808" mass="92148">MREDNSALPSSSSSPISAPLRPLRPLEFAVILTNVFLDNSLLLHADSSDTIKSVHDKIQVITGIPVTERRLFYGGKQLHWEQTLAECGVHNFAELSLVGRMRSTKHPKACELINEVVSFIFIMCKKILPFNVPVSVKLMLVEFWSMNLEQASEHLHMFSASSAPTALVMLYMSPLRMNRSAAYEAIIHCIASIKSILPMHMHHECVPIILEFCKLLKGAAGIDDPLYRLCRSSLGAMMEYTQVGKKAKLEVADIFPFVKELAAKLSRDLVRCFFGPSLVDISDFSSFVAPVMREIKGCFSIEGPLIEDLCGVPHVYTDEVRNLFGIFHDLLSKLKWCLGKLEDHINSDLKEDNDTLCIGFCHYLEFMKELNSISKIFNGFEGLFWEAIKSRKGAFCKLVVKCAKMSEDYSWIFECKEVTNFEARRHLAMMMLPKVNDDDDDDNEEQHEMFIDRSNLLAESFEYMKHADIDSLRAGLFIQFKNEEATGPGVLREWFFLVSQAIFNPQNVLFVACSNDRRRFYPNPASKVDPVHLEYFGFTGKVIALALTHNIQVGIVFDRLFFMQLAGRRITLEDIRDADPLLYNSCKQILEMDPELVDQDALGLTFVHEVEELGTRKTVDLCIDGKSIAVNSENRRQYVDSLIQHRFVISVADQVEHFAKGFADIMGCRRLQKSFFKCLEPEDLDWMLHGSESAIPVDDWKAYTKYVGFKETDDQISWFWKIVGEMTAEQKKILLFFWTSIKYLPVEGFRGLASWLYIYKTSESCGRLPSSHTCFSRLSFPAYPTSDVMRDRLSIITQEHVGCSFGTG</sequence>
<dbReference type="Gene3D" id="3.30.2410.10">
    <property type="entry name" value="Hect, E3 ligase catalytic domain"/>
    <property type="match status" value="1"/>
</dbReference>
<evidence type="ECO:0000259" key="7">
    <source>
        <dbReference type="PROSITE" id="PS50053"/>
    </source>
</evidence>
<dbReference type="Gene3D" id="3.10.20.90">
    <property type="entry name" value="Phosphatidylinositol 3-kinase Catalytic Subunit, Chain A, domain 1"/>
    <property type="match status" value="1"/>
</dbReference>
<evidence type="ECO:0000256" key="2">
    <source>
        <dbReference type="ARBA" id="ARBA00004906"/>
    </source>
</evidence>
<dbReference type="PRINTS" id="PR00348">
    <property type="entry name" value="UBIQUITIN"/>
</dbReference>
<evidence type="ECO:0000259" key="8">
    <source>
        <dbReference type="PROSITE" id="PS50237"/>
    </source>
</evidence>
<evidence type="ECO:0000313" key="10">
    <source>
        <dbReference type="Proteomes" id="UP001567538"/>
    </source>
</evidence>
<feature type="domain" description="Ubiquitin-like" evidence="7">
    <location>
        <begin position="29"/>
        <end position="104"/>
    </location>
</feature>
<dbReference type="PROSITE" id="PS50053">
    <property type="entry name" value="UBIQUITIN_2"/>
    <property type="match status" value="1"/>
</dbReference>
<keyword evidence="9" id="KW-0012">Acyltransferase</keyword>
<dbReference type="Proteomes" id="UP001567538">
    <property type="component" value="Unassembled WGS sequence"/>
</dbReference>
<keyword evidence="4 9" id="KW-0808">Transferase</keyword>
<dbReference type="InterPro" id="IPR000626">
    <property type="entry name" value="Ubiquitin-like_dom"/>
</dbReference>
<comment type="catalytic activity">
    <reaction evidence="1">
        <text>S-ubiquitinyl-[E2 ubiquitin-conjugating enzyme]-L-cysteine + [acceptor protein]-L-lysine = [E2 ubiquitin-conjugating enzyme]-L-cysteine + N(6)-ubiquitinyl-[acceptor protein]-L-lysine.</text>
        <dbReference type="EC" id="2.3.2.26"/>
    </reaction>
</comment>
<dbReference type="InterPro" id="IPR019956">
    <property type="entry name" value="Ubiquitin_dom"/>
</dbReference>
<dbReference type="Gene3D" id="3.30.2160.10">
    <property type="entry name" value="Hect, E3 ligase catalytic domain"/>
    <property type="match status" value="1"/>
</dbReference>
<evidence type="ECO:0000256" key="4">
    <source>
        <dbReference type="ARBA" id="ARBA00022679"/>
    </source>
</evidence>
<dbReference type="PROSITE" id="PS50237">
    <property type="entry name" value="HECT"/>
    <property type="match status" value="1"/>
</dbReference>
<protein>
    <recommendedName>
        <fullName evidence="3">HECT-type E3 ubiquitin transferase</fullName>
        <ecNumber evidence="3">2.3.2.26</ecNumber>
    </recommendedName>
</protein>
<dbReference type="EMBL" id="JBEAFC010000011">
    <property type="protein sequence ID" value="KAL1537266.1"/>
    <property type="molecule type" value="Genomic_DNA"/>
</dbReference>
<comment type="pathway">
    <text evidence="2">Protein modification; protein ubiquitination.</text>
</comment>
<proteinExistence type="predicted"/>
<dbReference type="Pfam" id="PF00240">
    <property type="entry name" value="ubiquitin"/>
    <property type="match status" value="1"/>
</dbReference>
<organism evidence="9 10">
    <name type="scientific">Salvia divinorum</name>
    <name type="common">Maria pastora</name>
    <name type="synonym">Diviner's sage</name>
    <dbReference type="NCBI Taxonomy" id="28513"/>
    <lineage>
        <taxon>Eukaryota</taxon>
        <taxon>Viridiplantae</taxon>
        <taxon>Streptophyta</taxon>
        <taxon>Embryophyta</taxon>
        <taxon>Tracheophyta</taxon>
        <taxon>Spermatophyta</taxon>
        <taxon>Magnoliopsida</taxon>
        <taxon>eudicotyledons</taxon>
        <taxon>Gunneridae</taxon>
        <taxon>Pentapetalae</taxon>
        <taxon>asterids</taxon>
        <taxon>lamiids</taxon>
        <taxon>Lamiales</taxon>
        <taxon>Lamiaceae</taxon>
        <taxon>Nepetoideae</taxon>
        <taxon>Mentheae</taxon>
        <taxon>Salviinae</taxon>
        <taxon>Salvia</taxon>
        <taxon>Salvia subgen. Calosphace</taxon>
    </lineage>
</organism>
<dbReference type="InterPro" id="IPR029071">
    <property type="entry name" value="Ubiquitin-like_domsf"/>
</dbReference>
<accession>A0ABD1G2H0</accession>
<dbReference type="EC" id="2.3.2.26" evidence="3"/>
<dbReference type="SMART" id="SM00213">
    <property type="entry name" value="UBQ"/>
    <property type="match status" value="1"/>
</dbReference>
<evidence type="ECO:0000313" key="9">
    <source>
        <dbReference type="EMBL" id="KAL1537266.1"/>
    </source>
</evidence>
<evidence type="ECO:0000256" key="3">
    <source>
        <dbReference type="ARBA" id="ARBA00012485"/>
    </source>
</evidence>
<dbReference type="InterPro" id="IPR000569">
    <property type="entry name" value="HECT_dom"/>
</dbReference>
<dbReference type="SUPFAM" id="SSF56204">
    <property type="entry name" value="Hect, E3 ligase catalytic domain"/>
    <property type="match status" value="1"/>
</dbReference>
<dbReference type="Pfam" id="PF00632">
    <property type="entry name" value="HECT"/>
    <property type="match status" value="1"/>
</dbReference>
<dbReference type="InterPro" id="IPR050409">
    <property type="entry name" value="E3_ubiq-protein_ligase"/>
</dbReference>
<feature type="domain" description="HECT" evidence="8">
    <location>
        <begin position="468"/>
        <end position="808"/>
    </location>
</feature>